<evidence type="ECO:0000256" key="3">
    <source>
        <dbReference type="ARBA" id="ARBA00022692"/>
    </source>
</evidence>
<keyword evidence="4 6" id="KW-1133">Transmembrane helix</keyword>
<dbReference type="RefSeq" id="XP_014668825.1">
    <property type="nucleotide sequence ID" value="XM_014813339.1"/>
</dbReference>
<comment type="subcellular location">
    <subcellularLocation>
        <location evidence="1">Membrane</location>
        <topology evidence="1">Multi-pass membrane protein</topology>
    </subcellularLocation>
</comment>
<organism evidence="7 8">
    <name type="scientific">Priapulus caudatus</name>
    <name type="common">Priapulid worm</name>
    <dbReference type="NCBI Taxonomy" id="37621"/>
    <lineage>
        <taxon>Eukaryota</taxon>
        <taxon>Metazoa</taxon>
        <taxon>Ecdysozoa</taxon>
        <taxon>Scalidophora</taxon>
        <taxon>Priapulida</taxon>
        <taxon>Priapulimorpha</taxon>
        <taxon>Priapulimorphida</taxon>
        <taxon>Priapulidae</taxon>
        <taxon>Priapulus</taxon>
    </lineage>
</organism>
<proteinExistence type="inferred from homology"/>
<evidence type="ECO:0000256" key="1">
    <source>
        <dbReference type="ARBA" id="ARBA00004141"/>
    </source>
</evidence>
<comment type="similarity">
    <text evidence="2">Belongs to the TMEM144 family.</text>
</comment>
<dbReference type="GeneID" id="106810074"/>
<feature type="transmembrane region" description="Helical" evidence="6">
    <location>
        <begin position="280"/>
        <end position="297"/>
    </location>
</feature>
<dbReference type="InterPro" id="IPR010651">
    <property type="entry name" value="Sugar_transport"/>
</dbReference>
<evidence type="ECO:0000313" key="8">
    <source>
        <dbReference type="RefSeq" id="XP_014668825.1"/>
    </source>
</evidence>
<feature type="transmembrane region" description="Helical" evidence="6">
    <location>
        <begin position="61"/>
        <end position="82"/>
    </location>
</feature>
<keyword evidence="7" id="KW-1185">Reference proteome</keyword>
<accession>A0ABM1E9F4</accession>
<feature type="transmembrane region" description="Helical" evidence="6">
    <location>
        <begin position="306"/>
        <end position="325"/>
    </location>
</feature>
<feature type="transmembrane region" description="Helical" evidence="6">
    <location>
        <begin position="248"/>
        <end position="268"/>
    </location>
</feature>
<feature type="transmembrane region" description="Helical" evidence="6">
    <location>
        <begin position="177"/>
        <end position="200"/>
    </location>
</feature>
<keyword evidence="3 6" id="KW-0812">Transmembrane</keyword>
<dbReference type="Pfam" id="PF07857">
    <property type="entry name" value="TMEM144"/>
    <property type="match status" value="1"/>
</dbReference>
<feature type="transmembrane region" description="Helical" evidence="6">
    <location>
        <begin position="32"/>
        <end position="54"/>
    </location>
</feature>
<gene>
    <name evidence="8" type="primary">LOC106810074</name>
</gene>
<feature type="transmembrane region" description="Helical" evidence="6">
    <location>
        <begin position="94"/>
        <end position="113"/>
    </location>
</feature>
<dbReference type="InterPro" id="IPR012435">
    <property type="entry name" value="TMEM144"/>
</dbReference>
<evidence type="ECO:0000256" key="6">
    <source>
        <dbReference type="SAM" id="Phobius"/>
    </source>
</evidence>
<dbReference type="PANTHER" id="PTHR16119:SF17">
    <property type="entry name" value="TRANSMEMBRANE PROTEIN 144"/>
    <property type="match status" value="1"/>
</dbReference>
<sequence>MSIIRFFFQWMLCISIYMVGSIVNAVRGFPTFYPLAMLGGALWSLGSLCVVPVIKTIGLSLGLLIWGTCNLIVGWATGRFGMFGIKKEIPDNLALNYTGVTFALVGAILFIFIKSEGGGPMRVATRLDSATEPLIVNPVGDLPHDLARDRPLATTCVEPADPDETSIDRLQPSTKRVVGVSLSVISGLFYGVTFVPVIYIQDNYKDSSQNGLDYVFAHMNGVLLTSCVTFIAYCAVMRNRPRVYPRAILPGLVSGAMLACGVTGWFIANQVLTETISFPIITTGPGVIAALWGVFVFREIQGKRNYLILLLAMCFILTGALLCAFSL</sequence>
<dbReference type="PANTHER" id="PTHR16119">
    <property type="entry name" value="TRANSMEMBRANE PROTEIN 144"/>
    <property type="match status" value="1"/>
</dbReference>
<dbReference type="Proteomes" id="UP000695022">
    <property type="component" value="Unplaced"/>
</dbReference>
<reference evidence="8" key="1">
    <citation type="submission" date="2025-08" db="UniProtKB">
        <authorList>
            <consortium name="RefSeq"/>
        </authorList>
    </citation>
    <scope>IDENTIFICATION</scope>
</reference>
<evidence type="ECO:0000313" key="7">
    <source>
        <dbReference type="Proteomes" id="UP000695022"/>
    </source>
</evidence>
<keyword evidence="5 6" id="KW-0472">Membrane</keyword>
<feature type="transmembrane region" description="Helical" evidence="6">
    <location>
        <begin position="215"/>
        <end position="236"/>
    </location>
</feature>
<protein>
    <submittedName>
        <fullName evidence="8">Transmembrane protein 144-like isoform X1</fullName>
    </submittedName>
</protein>
<evidence type="ECO:0000256" key="4">
    <source>
        <dbReference type="ARBA" id="ARBA00022989"/>
    </source>
</evidence>
<evidence type="ECO:0000256" key="5">
    <source>
        <dbReference type="ARBA" id="ARBA00023136"/>
    </source>
</evidence>
<evidence type="ECO:0000256" key="2">
    <source>
        <dbReference type="ARBA" id="ARBA00005731"/>
    </source>
</evidence>
<feature type="transmembrane region" description="Helical" evidence="6">
    <location>
        <begin position="7"/>
        <end position="26"/>
    </location>
</feature>
<name>A0ABM1E9F4_PRICU</name>